<dbReference type="GO" id="GO:0008168">
    <property type="term" value="F:methyltransferase activity"/>
    <property type="evidence" value="ECO:0007669"/>
    <property type="project" value="UniProtKB-KW"/>
</dbReference>
<proteinExistence type="predicted"/>
<dbReference type="PANTHER" id="PTHR43464">
    <property type="entry name" value="METHYLTRANSFERASE"/>
    <property type="match status" value="1"/>
</dbReference>
<comment type="caution">
    <text evidence="5">The sequence shown here is derived from an EMBL/GenBank/DDBJ whole genome shotgun (WGS) entry which is preliminary data.</text>
</comment>
<dbReference type="InterPro" id="IPR041698">
    <property type="entry name" value="Methyltransf_25"/>
</dbReference>
<dbReference type="InterPro" id="IPR029063">
    <property type="entry name" value="SAM-dependent_MTases_sf"/>
</dbReference>
<dbReference type="PANTHER" id="PTHR43464:SF19">
    <property type="entry name" value="UBIQUINONE BIOSYNTHESIS O-METHYLTRANSFERASE, MITOCHONDRIAL"/>
    <property type="match status" value="1"/>
</dbReference>
<dbReference type="RefSeq" id="WP_311785699.1">
    <property type="nucleotide sequence ID" value="NZ_JALDYY010000002.1"/>
</dbReference>
<dbReference type="AlphaFoldDB" id="A0AAE3QDT1"/>
<evidence type="ECO:0000313" key="6">
    <source>
        <dbReference type="Proteomes" id="UP001161580"/>
    </source>
</evidence>
<dbReference type="EMBL" id="JALDYZ010000002">
    <property type="protein sequence ID" value="MDI7921531.1"/>
    <property type="molecule type" value="Genomic_DNA"/>
</dbReference>
<feature type="domain" description="Methyltransferase" evidence="4">
    <location>
        <begin position="40"/>
        <end position="133"/>
    </location>
</feature>
<organism evidence="5 6">
    <name type="scientific">Ferirhizobium litorale</name>
    <dbReference type="NCBI Taxonomy" id="2927786"/>
    <lineage>
        <taxon>Bacteria</taxon>
        <taxon>Pseudomonadati</taxon>
        <taxon>Pseudomonadota</taxon>
        <taxon>Alphaproteobacteria</taxon>
        <taxon>Hyphomicrobiales</taxon>
        <taxon>Rhizobiaceae</taxon>
        <taxon>Ferirhizobium</taxon>
    </lineage>
</organism>
<dbReference type="Gene3D" id="2.20.130.10">
    <property type="entry name" value="CAC2371-like domains"/>
    <property type="match status" value="1"/>
</dbReference>
<name>A0AAE3QDT1_9HYPH</name>
<dbReference type="Pfam" id="PF13649">
    <property type="entry name" value="Methyltransf_25"/>
    <property type="match status" value="1"/>
</dbReference>
<keyword evidence="1 5" id="KW-0489">Methyltransferase</keyword>
<dbReference type="SUPFAM" id="SSF53335">
    <property type="entry name" value="S-adenosyl-L-methionine-dependent methyltransferases"/>
    <property type="match status" value="1"/>
</dbReference>
<keyword evidence="3" id="KW-0949">S-adenosyl-L-methionine</keyword>
<protein>
    <submittedName>
        <fullName evidence="5">Class I SAM-dependent methyltransferase</fullName>
    </submittedName>
</protein>
<dbReference type="Gene3D" id="3.40.50.150">
    <property type="entry name" value="Vaccinia Virus protein VP39"/>
    <property type="match status" value="1"/>
</dbReference>
<reference evidence="5" key="1">
    <citation type="submission" date="2022-03" db="EMBL/GenBank/DDBJ databases">
        <title>Fererhizobium litorale gen. nov., sp. nov., isolated from sandy sediments of the Sea of Japan seashore.</title>
        <authorList>
            <person name="Romanenko L."/>
            <person name="Kurilenko V."/>
            <person name="Otstavnykh N."/>
            <person name="Svetashev V."/>
            <person name="Tekutyeva L."/>
            <person name="Isaeva M."/>
            <person name="Mikhailov V."/>
        </authorList>
    </citation>
    <scope>NUCLEOTIDE SEQUENCE</scope>
    <source>
        <strain evidence="5">KMM 9576</strain>
    </source>
</reference>
<evidence type="ECO:0000256" key="3">
    <source>
        <dbReference type="ARBA" id="ARBA00022691"/>
    </source>
</evidence>
<gene>
    <name evidence="5" type="ORF">MRS75_05460</name>
</gene>
<evidence type="ECO:0000256" key="2">
    <source>
        <dbReference type="ARBA" id="ARBA00022679"/>
    </source>
</evidence>
<keyword evidence="2" id="KW-0808">Transferase</keyword>
<accession>A0AAE3QDT1</accession>
<dbReference type="GO" id="GO:0032259">
    <property type="term" value="P:methylation"/>
    <property type="evidence" value="ECO:0007669"/>
    <property type="project" value="UniProtKB-KW"/>
</dbReference>
<dbReference type="CDD" id="cd02440">
    <property type="entry name" value="AdoMet_MTases"/>
    <property type="match status" value="1"/>
</dbReference>
<evidence type="ECO:0000313" key="5">
    <source>
        <dbReference type="EMBL" id="MDI7921531.1"/>
    </source>
</evidence>
<keyword evidence="6" id="KW-1185">Reference proteome</keyword>
<dbReference type="Proteomes" id="UP001161580">
    <property type="component" value="Unassembled WGS sequence"/>
</dbReference>
<evidence type="ECO:0000259" key="4">
    <source>
        <dbReference type="Pfam" id="PF13649"/>
    </source>
</evidence>
<sequence>MQNDDQLYCDPALVGFYDIENGWADDTAFCLRLGSEVQSILDLGCGTGLLAAALAAGGHSVTGVDPACAMLDVARQREGGDAATFVAADARMLRLESRYDLVVLTGHAYQVFLSDEDQLAVLRTIAYHLAPGGRFIFDSRNPAAREWLEWQPENSLRMIEHPQHGTVKAWNTAAFDEPSGIVTYETHYQQASGGERWSATSRIRFTEKGRLEALLGEAGLVADQWLGDWKGAAFSPASPEIIPIGRLG</sequence>
<evidence type="ECO:0000256" key="1">
    <source>
        <dbReference type="ARBA" id="ARBA00022603"/>
    </source>
</evidence>